<dbReference type="GO" id="GO:0046820">
    <property type="term" value="F:4-amino-4-deoxychorismate synthase activity"/>
    <property type="evidence" value="ECO:0007669"/>
    <property type="project" value="TreeGrafter"/>
</dbReference>
<dbReference type="PhylomeDB" id="Q2JDA7"/>
<dbReference type="Gene3D" id="3.60.120.10">
    <property type="entry name" value="Anthranilate synthase"/>
    <property type="match status" value="1"/>
</dbReference>
<dbReference type="HOGENOM" id="CLU_006493_1_0_11"/>
<name>Q2JDA7_FRACC</name>
<evidence type="ECO:0000313" key="4">
    <source>
        <dbReference type="Proteomes" id="UP000001937"/>
    </source>
</evidence>
<evidence type="ECO:0000259" key="2">
    <source>
        <dbReference type="Pfam" id="PF00425"/>
    </source>
</evidence>
<reference evidence="3 4" key="1">
    <citation type="journal article" date="2007" name="Genome Res.">
        <title>Genome characteristics of facultatively symbiotic Frankia sp. strains reflect host range and host plant biogeography.</title>
        <authorList>
            <person name="Normand P."/>
            <person name="Lapierre P."/>
            <person name="Tisa L.S."/>
            <person name="Gogarten J.P."/>
            <person name="Alloisio N."/>
            <person name="Bagnarol E."/>
            <person name="Bassi C.A."/>
            <person name="Berry A.M."/>
            <person name="Bickhart D.M."/>
            <person name="Choisne N."/>
            <person name="Couloux A."/>
            <person name="Cournoyer B."/>
            <person name="Cruveiller S."/>
            <person name="Daubin V."/>
            <person name="Demange N."/>
            <person name="Francino M.P."/>
            <person name="Goltsman E."/>
            <person name="Huang Y."/>
            <person name="Kopp O.R."/>
            <person name="Labarre L."/>
            <person name="Lapidus A."/>
            <person name="Lavire C."/>
            <person name="Marechal J."/>
            <person name="Martinez M."/>
            <person name="Mastronunzio J.E."/>
            <person name="Mullin B.C."/>
            <person name="Niemann J."/>
            <person name="Pujic P."/>
            <person name="Rawnsley T."/>
            <person name="Rouy Z."/>
            <person name="Schenowitz C."/>
            <person name="Sellstedt A."/>
            <person name="Tavares F."/>
            <person name="Tomkins J.P."/>
            <person name="Vallenet D."/>
            <person name="Valverde C."/>
            <person name="Wall L.G."/>
            <person name="Wang Y."/>
            <person name="Medigue C."/>
            <person name="Benson D.R."/>
        </authorList>
    </citation>
    <scope>NUCLEOTIDE SEQUENCE [LARGE SCALE GENOMIC DNA]</scope>
    <source>
        <strain evidence="4">DSM 45818 / CECT 9043 / CcI3</strain>
    </source>
</reference>
<proteinExistence type="predicted"/>
<sequence>MNTGFRPRHVHAAGGRRGAGPCPGRRVTSGGGSVIGMSETNVAARETSPLGRVAPSPPWDASSFLLAGGRFATEVVEISDDAAVLDRDGFWAVVVDFKGAVRCIRFADVRPAPPGGVAALRRGPWLGPSRAAWATTMNRAAYLDGVAAIRERIAAGEVYQVNLCRLLSAPLSAPAAEGAGGPGVGAAGVDLGALAAVVAAGNPAPYAVVLDVPEAGVRIVGASPELFLSRQGDVVSSRPIKGTGRTAADLREKDVAENIMIVDLVRNDLGRVAHPGSVTVPSLCAVEKHPGLVHLVSTVRARLRPGVGWRDLLAATCPPGSVSGAPKSSALRIIRELEPASRGYYCGGIGWVDADRNVGWLSVGIRTFWIEDDRIWFGTGAGITWGSDPDSEWRETELKADRLVGLASRSDDKPGTGGGPRTKGPAWRR</sequence>
<feature type="region of interest" description="Disordered" evidence="1">
    <location>
        <begin position="1"/>
        <end position="25"/>
    </location>
</feature>
<dbReference type="PANTHER" id="PTHR11236:SF50">
    <property type="entry name" value="AMINODEOXYCHORISMATE SYNTHASE COMPONENT 1"/>
    <property type="match status" value="1"/>
</dbReference>
<protein>
    <submittedName>
        <fullName evidence="3">Anthranilate synthase component I and chorismate binding protein</fullName>
    </submittedName>
</protein>
<dbReference type="SUPFAM" id="SSF56322">
    <property type="entry name" value="ADC synthase"/>
    <property type="match status" value="1"/>
</dbReference>
<dbReference type="InterPro" id="IPR015890">
    <property type="entry name" value="Chorismate_C"/>
</dbReference>
<evidence type="ECO:0000313" key="3">
    <source>
        <dbReference type="EMBL" id="ABD10735.1"/>
    </source>
</evidence>
<keyword evidence="4" id="KW-1185">Reference proteome</keyword>
<feature type="domain" description="Chorismate-utilising enzyme C-terminal" evidence="2">
    <location>
        <begin position="139"/>
        <end position="399"/>
    </location>
</feature>
<feature type="region of interest" description="Disordered" evidence="1">
    <location>
        <begin position="404"/>
        <end position="429"/>
    </location>
</feature>
<feature type="compositionally biased region" description="Basic residues" evidence="1">
    <location>
        <begin position="1"/>
        <end position="11"/>
    </location>
</feature>
<dbReference type="Proteomes" id="UP000001937">
    <property type="component" value="Chromosome"/>
</dbReference>
<dbReference type="PRINTS" id="PR00095">
    <property type="entry name" value="ANTSNTHASEI"/>
</dbReference>
<dbReference type="Pfam" id="PF00425">
    <property type="entry name" value="Chorismate_bind"/>
    <property type="match status" value="1"/>
</dbReference>
<dbReference type="eggNOG" id="COG0147">
    <property type="taxonomic scope" value="Bacteria"/>
</dbReference>
<dbReference type="STRING" id="106370.Francci3_1358"/>
<dbReference type="InterPro" id="IPR005801">
    <property type="entry name" value="ADC_synthase"/>
</dbReference>
<dbReference type="GO" id="GO:0000162">
    <property type="term" value="P:L-tryptophan biosynthetic process"/>
    <property type="evidence" value="ECO:0007669"/>
    <property type="project" value="TreeGrafter"/>
</dbReference>
<dbReference type="KEGG" id="fra:Francci3_1358"/>
<dbReference type="InterPro" id="IPR019999">
    <property type="entry name" value="Anth_synth_I-like"/>
</dbReference>
<dbReference type="PANTHER" id="PTHR11236">
    <property type="entry name" value="AMINOBENZOATE/ANTHRANILATE SYNTHASE"/>
    <property type="match status" value="1"/>
</dbReference>
<accession>Q2JDA7</accession>
<dbReference type="EMBL" id="CP000249">
    <property type="protein sequence ID" value="ABD10735.1"/>
    <property type="molecule type" value="Genomic_DNA"/>
</dbReference>
<organism evidence="3 4">
    <name type="scientific">Frankia casuarinae (strain DSM 45818 / CECT 9043 / HFP020203 / CcI3)</name>
    <dbReference type="NCBI Taxonomy" id="106370"/>
    <lineage>
        <taxon>Bacteria</taxon>
        <taxon>Bacillati</taxon>
        <taxon>Actinomycetota</taxon>
        <taxon>Actinomycetes</taxon>
        <taxon>Frankiales</taxon>
        <taxon>Frankiaceae</taxon>
        <taxon>Frankia</taxon>
    </lineage>
</organism>
<evidence type="ECO:0000256" key="1">
    <source>
        <dbReference type="SAM" id="MobiDB-lite"/>
    </source>
</evidence>
<dbReference type="AlphaFoldDB" id="Q2JDA7"/>
<gene>
    <name evidence="3" type="ordered locus">Francci3_1358</name>
</gene>